<dbReference type="NCBIfam" id="TIGR01730">
    <property type="entry name" value="RND_mfp"/>
    <property type="match status" value="1"/>
</dbReference>
<evidence type="ECO:0000313" key="4">
    <source>
        <dbReference type="EMBL" id="GAA6145169.1"/>
    </source>
</evidence>
<dbReference type="RefSeq" id="WP_353294111.1">
    <property type="nucleotide sequence ID" value="NZ_BAABWH010000003.1"/>
</dbReference>
<proteinExistence type="inferred from homology"/>
<reference evidence="4 5" key="1">
    <citation type="submission" date="2024-04" db="EMBL/GenBank/DDBJ databases">
        <title>Draft genome sequence of Thalassolituus maritimus NBRC 116585.</title>
        <authorList>
            <person name="Miyakawa T."/>
            <person name="Kusuya Y."/>
            <person name="Miura T."/>
        </authorList>
    </citation>
    <scope>NUCLEOTIDE SEQUENCE [LARGE SCALE GENOMIC DNA]</scope>
    <source>
        <strain evidence="4 5">5NW40-0001</strain>
    </source>
</reference>
<evidence type="ECO:0000313" key="5">
    <source>
        <dbReference type="Proteomes" id="UP001481413"/>
    </source>
</evidence>
<evidence type="ECO:0000256" key="2">
    <source>
        <dbReference type="SAM" id="Coils"/>
    </source>
</evidence>
<dbReference type="Gene3D" id="2.40.50.100">
    <property type="match status" value="1"/>
</dbReference>
<dbReference type="Gene3D" id="1.10.287.470">
    <property type="entry name" value="Helix hairpin bin"/>
    <property type="match status" value="1"/>
</dbReference>
<dbReference type="SUPFAM" id="SSF111369">
    <property type="entry name" value="HlyD-like secretion proteins"/>
    <property type="match status" value="1"/>
</dbReference>
<accession>A0ABP9ZYG3</accession>
<feature type="coiled-coil region" evidence="2">
    <location>
        <begin position="114"/>
        <end position="190"/>
    </location>
</feature>
<organism evidence="4 5">
    <name type="scientific">Thalassolituus maritimus</name>
    <dbReference type="NCBI Taxonomy" id="484498"/>
    <lineage>
        <taxon>Bacteria</taxon>
        <taxon>Pseudomonadati</taxon>
        <taxon>Pseudomonadota</taxon>
        <taxon>Gammaproteobacteria</taxon>
        <taxon>Oceanospirillales</taxon>
        <taxon>Oceanospirillaceae</taxon>
        <taxon>Thalassolituus</taxon>
    </lineage>
</organism>
<dbReference type="InterPro" id="IPR058792">
    <property type="entry name" value="Beta-barrel_RND_2"/>
</dbReference>
<dbReference type="InterPro" id="IPR006143">
    <property type="entry name" value="RND_pump_MFP"/>
</dbReference>
<evidence type="ECO:0000259" key="3">
    <source>
        <dbReference type="Pfam" id="PF25954"/>
    </source>
</evidence>
<gene>
    <name evidence="4" type="ORF">NBRC116585_12870</name>
</gene>
<dbReference type="Pfam" id="PF25954">
    <property type="entry name" value="Beta-barrel_RND_2"/>
    <property type="match status" value="1"/>
</dbReference>
<name>A0ABP9ZYG3_9GAMM</name>
<dbReference type="Gene3D" id="2.40.30.170">
    <property type="match status" value="1"/>
</dbReference>
<feature type="domain" description="CusB-like beta-barrel" evidence="3">
    <location>
        <begin position="224"/>
        <end position="280"/>
    </location>
</feature>
<dbReference type="PANTHER" id="PTHR30469">
    <property type="entry name" value="MULTIDRUG RESISTANCE PROTEIN MDTA"/>
    <property type="match status" value="1"/>
</dbReference>
<keyword evidence="2" id="KW-0175">Coiled coil</keyword>
<protein>
    <submittedName>
        <fullName evidence="4">Efflux RND transporter periplasmic adaptor subunit</fullName>
    </submittedName>
</protein>
<dbReference type="Proteomes" id="UP001481413">
    <property type="component" value="Unassembled WGS sequence"/>
</dbReference>
<keyword evidence="5" id="KW-1185">Reference proteome</keyword>
<evidence type="ECO:0000256" key="1">
    <source>
        <dbReference type="ARBA" id="ARBA00009477"/>
    </source>
</evidence>
<comment type="caution">
    <text evidence="4">The sequence shown here is derived from an EMBL/GenBank/DDBJ whole genome shotgun (WGS) entry which is preliminary data.</text>
</comment>
<dbReference type="PANTHER" id="PTHR30469:SF15">
    <property type="entry name" value="HLYD FAMILY OF SECRETION PROTEINS"/>
    <property type="match status" value="1"/>
</dbReference>
<dbReference type="EMBL" id="BAABWH010000003">
    <property type="protein sequence ID" value="GAA6145169.1"/>
    <property type="molecule type" value="Genomic_DNA"/>
</dbReference>
<comment type="similarity">
    <text evidence="1">Belongs to the membrane fusion protein (MFP) (TC 8.A.1) family.</text>
</comment>
<sequence>MNEKKKNLALIGVSILIILAAFAAWKVIQDTAPKPGKKERTEVARLVDAVALQRAVSRPEWQTGGTVIASDSVTLVAQVSGRVERVESSAVPGALLKKGTLLAQLEKGDYELALKQAQASLTQAQAALAIEEGQVSLAQEEYALSGTQLSATDRALVLREPQLQVAKADLASAEAAVQQARINLSRTEIRMPFDGRLSSRAMSPGSYASAGSELFSAVATSEFWIEAKLPRSFLPLLDRDHSVVVSHAAWGGKTRKADILNVLPGVDSGDRQARVVLSLASPLDPAFGPVVLVNDYVSLTLSGLEFKDAYRVPRERVSDDGTVWVVNSNQLQKREPTSLYMGRDYVWFADGFEESDRLLASQVDAAVTGMRVRIAGDEE</sequence>